<protein>
    <submittedName>
        <fullName evidence="2">Protein phosphatase 1K, mitochondrial</fullName>
    </submittedName>
</protein>
<evidence type="ECO:0000313" key="4">
    <source>
        <dbReference type="Proteomes" id="UP001237642"/>
    </source>
</evidence>
<dbReference type="AlphaFoldDB" id="A0AAD8GX56"/>
<dbReference type="GO" id="GO:0004722">
    <property type="term" value="F:protein serine/threonine phosphatase activity"/>
    <property type="evidence" value="ECO:0007669"/>
    <property type="project" value="InterPro"/>
</dbReference>
<dbReference type="Proteomes" id="UP001237642">
    <property type="component" value="Unassembled WGS sequence"/>
</dbReference>
<organism evidence="2 4">
    <name type="scientific">Heracleum sosnowskyi</name>
    <dbReference type="NCBI Taxonomy" id="360622"/>
    <lineage>
        <taxon>Eukaryota</taxon>
        <taxon>Viridiplantae</taxon>
        <taxon>Streptophyta</taxon>
        <taxon>Embryophyta</taxon>
        <taxon>Tracheophyta</taxon>
        <taxon>Spermatophyta</taxon>
        <taxon>Magnoliopsida</taxon>
        <taxon>eudicotyledons</taxon>
        <taxon>Gunneridae</taxon>
        <taxon>Pentapetalae</taxon>
        <taxon>asterids</taxon>
        <taxon>campanulids</taxon>
        <taxon>Apiales</taxon>
        <taxon>Apiaceae</taxon>
        <taxon>Apioideae</taxon>
        <taxon>apioid superclade</taxon>
        <taxon>Tordylieae</taxon>
        <taxon>Tordyliinae</taxon>
        <taxon>Heracleum</taxon>
    </lineage>
</organism>
<gene>
    <name evidence="2" type="ORF">POM88_048871</name>
    <name evidence="3" type="ORF">POM88_051612</name>
</gene>
<proteinExistence type="predicted"/>
<dbReference type="EMBL" id="JAUIZM010000011">
    <property type="protein sequence ID" value="KAK1355615.1"/>
    <property type="molecule type" value="Genomic_DNA"/>
</dbReference>
<reference evidence="2" key="1">
    <citation type="submission" date="2023-02" db="EMBL/GenBank/DDBJ databases">
        <title>Genome of toxic invasive species Heracleum sosnowskyi carries increased number of genes despite the absence of recent whole-genome duplications.</title>
        <authorList>
            <person name="Schelkunov M."/>
            <person name="Shtratnikova V."/>
            <person name="Makarenko M."/>
            <person name="Klepikova A."/>
            <person name="Omelchenko D."/>
            <person name="Novikova G."/>
            <person name="Obukhova E."/>
            <person name="Bogdanov V."/>
            <person name="Penin A."/>
            <person name="Logacheva M."/>
        </authorList>
    </citation>
    <scope>NUCLEOTIDE SEQUENCE</scope>
    <source>
        <strain evidence="2">Hsosn_3</strain>
        <tissue evidence="2">Leaf</tissue>
    </source>
</reference>
<evidence type="ECO:0000259" key="1">
    <source>
        <dbReference type="PROSITE" id="PS51746"/>
    </source>
</evidence>
<evidence type="ECO:0000313" key="3">
    <source>
        <dbReference type="EMBL" id="KAK1358356.1"/>
    </source>
</evidence>
<dbReference type="Pfam" id="PF00481">
    <property type="entry name" value="PP2C"/>
    <property type="match status" value="1"/>
</dbReference>
<dbReference type="PANTHER" id="PTHR47992">
    <property type="entry name" value="PROTEIN PHOSPHATASE"/>
    <property type="match status" value="1"/>
</dbReference>
<dbReference type="InterPro" id="IPR015655">
    <property type="entry name" value="PP2C"/>
</dbReference>
<keyword evidence="4" id="KW-1185">Reference proteome</keyword>
<accession>A0AAD8GX56</accession>
<dbReference type="SUPFAM" id="SSF81606">
    <property type="entry name" value="PP2C-like"/>
    <property type="match status" value="1"/>
</dbReference>
<dbReference type="PROSITE" id="PS51746">
    <property type="entry name" value="PPM_2"/>
    <property type="match status" value="1"/>
</dbReference>
<feature type="domain" description="PPM-type phosphatase" evidence="1">
    <location>
        <begin position="1"/>
        <end position="126"/>
    </location>
</feature>
<dbReference type="CDD" id="cd00143">
    <property type="entry name" value="PP2Cc"/>
    <property type="match status" value="1"/>
</dbReference>
<name>A0AAD8GX56_9APIA</name>
<dbReference type="EMBL" id="JAUIZM010000011">
    <property type="protein sequence ID" value="KAK1358356.1"/>
    <property type="molecule type" value="Genomic_DNA"/>
</dbReference>
<dbReference type="InterPro" id="IPR036457">
    <property type="entry name" value="PPM-type-like_dom_sf"/>
</dbReference>
<reference evidence="2" key="2">
    <citation type="submission" date="2023-05" db="EMBL/GenBank/DDBJ databases">
        <authorList>
            <person name="Schelkunov M.I."/>
        </authorList>
    </citation>
    <scope>NUCLEOTIDE SEQUENCE</scope>
    <source>
        <strain evidence="2">Hsosn_3</strain>
        <tissue evidence="2">Leaf</tissue>
    </source>
</reference>
<comment type="caution">
    <text evidence="2">The sequence shown here is derived from an EMBL/GenBank/DDBJ whole genome shotgun (WGS) entry which is preliminary data.</text>
</comment>
<evidence type="ECO:0000313" key="2">
    <source>
        <dbReference type="EMBL" id="KAK1355615.1"/>
    </source>
</evidence>
<dbReference type="Gene3D" id="3.60.40.10">
    <property type="entry name" value="PPM-type phosphatase domain"/>
    <property type="match status" value="1"/>
</dbReference>
<dbReference type="InterPro" id="IPR001932">
    <property type="entry name" value="PPM-type_phosphatase-like_dom"/>
</dbReference>
<sequence length="126" mass="13759">MKLQPTDIDILENVVGSRGGSTTVTTILIDGKKLVVANVGDSRAILCRNGKAEGITVDHRPLKEKKQVEDRGGCVVKLPGNIPRAMTRAFGDKKVKKHITAKPDVVVKKIDFPVMANYMMFGFLVI</sequence>